<evidence type="ECO:0000256" key="1">
    <source>
        <dbReference type="ARBA" id="ARBA00022679"/>
    </source>
</evidence>
<keyword evidence="1" id="KW-0808">Transferase</keyword>
<keyword evidence="2" id="KW-0315">Glutamine amidotransferase</keyword>
<dbReference type="Proteomes" id="UP000652761">
    <property type="component" value="Unassembled WGS sequence"/>
</dbReference>
<evidence type="ECO:0000256" key="2">
    <source>
        <dbReference type="ARBA" id="ARBA00022962"/>
    </source>
</evidence>
<feature type="region of interest" description="Disordered" evidence="3">
    <location>
        <begin position="1"/>
        <end position="21"/>
    </location>
</feature>
<dbReference type="PROSITE" id="PS51278">
    <property type="entry name" value="GATASE_TYPE_2"/>
    <property type="match status" value="1"/>
</dbReference>
<comment type="caution">
    <text evidence="5">The sequence shown here is derived from an EMBL/GenBank/DDBJ whole genome shotgun (WGS) entry which is preliminary data.</text>
</comment>
<proteinExistence type="predicted"/>
<organism evidence="5 6">
    <name type="scientific">Colocasia esculenta</name>
    <name type="common">Wild taro</name>
    <name type="synonym">Arum esculentum</name>
    <dbReference type="NCBI Taxonomy" id="4460"/>
    <lineage>
        <taxon>Eukaryota</taxon>
        <taxon>Viridiplantae</taxon>
        <taxon>Streptophyta</taxon>
        <taxon>Embryophyta</taxon>
        <taxon>Tracheophyta</taxon>
        <taxon>Spermatophyta</taxon>
        <taxon>Magnoliopsida</taxon>
        <taxon>Liliopsida</taxon>
        <taxon>Araceae</taxon>
        <taxon>Aroideae</taxon>
        <taxon>Colocasieae</taxon>
        <taxon>Colocasia</taxon>
    </lineage>
</organism>
<gene>
    <name evidence="5" type="ORF">Taro_037420</name>
</gene>
<name>A0A843WB22_COLES</name>
<evidence type="ECO:0000313" key="5">
    <source>
        <dbReference type="EMBL" id="MQM04617.1"/>
    </source>
</evidence>
<evidence type="ECO:0000259" key="4">
    <source>
        <dbReference type="PROSITE" id="PS51278"/>
    </source>
</evidence>
<dbReference type="InterPro" id="IPR017932">
    <property type="entry name" value="GATase_2_dom"/>
</dbReference>
<feature type="domain" description="Glutamine amidotransferase type-2" evidence="4">
    <location>
        <begin position="1"/>
        <end position="136"/>
    </location>
</feature>
<dbReference type="Gene3D" id="3.60.20.10">
    <property type="entry name" value="Glutamine Phosphoribosylpyrophosphate, subunit 1, domain 1"/>
    <property type="match status" value="1"/>
</dbReference>
<evidence type="ECO:0000313" key="6">
    <source>
        <dbReference type="Proteomes" id="UP000652761"/>
    </source>
</evidence>
<accession>A0A843WB22</accession>
<dbReference type="InterPro" id="IPR029055">
    <property type="entry name" value="Ntn_hydrolases_N"/>
</dbReference>
<dbReference type="GO" id="GO:0016740">
    <property type="term" value="F:transferase activity"/>
    <property type="evidence" value="ECO:0007669"/>
    <property type="project" value="UniProtKB-KW"/>
</dbReference>
<dbReference type="EMBL" id="NMUH01003253">
    <property type="protein sequence ID" value="MQM04617.1"/>
    <property type="molecule type" value="Genomic_DNA"/>
</dbReference>
<dbReference type="AlphaFoldDB" id="A0A843WB22"/>
<dbReference type="OrthoDB" id="191723at2759"/>
<sequence>MEVARSTGGTTNPERSAEGAGIVSCNGGTLKSVTDLGLVFEVFGKDPSKLDALPRDAAVDGHVRYSTVGVALSPLNVQPFLAGYHFSQVAVTHNGNLVNYAALRWGRWRGGFGKWGRRRGWVGKCTWPEAHMYGKG</sequence>
<reference evidence="5" key="1">
    <citation type="submission" date="2017-07" db="EMBL/GenBank/DDBJ databases">
        <title>Taro Niue Genome Assembly and Annotation.</title>
        <authorList>
            <person name="Atibalentja N."/>
            <person name="Keating K."/>
            <person name="Fields C.J."/>
        </authorList>
    </citation>
    <scope>NUCLEOTIDE SEQUENCE</scope>
    <source>
        <strain evidence="5">Niue_2</strain>
        <tissue evidence="5">Leaf</tissue>
    </source>
</reference>
<evidence type="ECO:0000256" key="3">
    <source>
        <dbReference type="SAM" id="MobiDB-lite"/>
    </source>
</evidence>
<keyword evidence="6" id="KW-1185">Reference proteome</keyword>
<dbReference type="SUPFAM" id="SSF56235">
    <property type="entry name" value="N-terminal nucleophile aminohydrolases (Ntn hydrolases)"/>
    <property type="match status" value="1"/>
</dbReference>
<dbReference type="PANTHER" id="PTHR11907">
    <property type="entry name" value="AMIDOPHOSPHORIBOSYLTRANSFERASE"/>
    <property type="match status" value="1"/>
</dbReference>
<protein>
    <recommendedName>
        <fullName evidence="4">Glutamine amidotransferase type-2 domain-containing protein</fullName>
    </recommendedName>
</protein>